<dbReference type="Pfam" id="PF06296">
    <property type="entry name" value="RelE"/>
    <property type="match status" value="1"/>
</dbReference>
<dbReference type="PIRSF" id="PIRSF039032">
    <property type="entry name" value="HigB-2"/>
    <property type="match status" value="1"/>
</dbReference>
<protein>
    <submittedName>
        <fullName evidence="1">Type II toxin-antitoxin system RelE/ParE family toxin</fullName>
    </submittedName>
</protein>
<dbReference type="AlphaFoldDB" id="A0AAJ1QHY4"/>
<proteinExistence type="predicted"/>
<organism evidence="1 2">
    <name type="scientific">Empedobacter brevis</name>
    <dbReference type="NCBI Taxonomy" id="247"/>
    <lineage>
        <taxon>Bacteria</taxon>
        <taxon>Pseudomonadati</taxon>
        <taxon>Bacteroidota</taxon>
        <taxon>Flavobacteriia</taxon>
        <taxon>Flavobacteriales</taxon>
        <taxon>Weeksellaceae</taxon>
        <taxon>Empedobacter</taxon>
    </lineage>
</organism>
<accession>A0AAJ1QHY4</accession>
<evidence type="ECO:0000313" key="2">
    <source>
        <dbReference type="Proteomes" id="UP001170959"/>
    </source>
</evidence>
<dbReference type="EMBL" id="JACAGJ010000017">
    <property type="protein sequence ID" value="MDM1074340.1"/>
    <property type="molecule type" value="Genomic_DNA"/>
</dbReference>
<comment type="caution">
    <text evidence="1">The sequence shown here is derived from an EMBL/GenBank/DDBJ whole genome shotgun (WGS) entry which is preliminary data.</text>
</comment>
<reference evidence="1" key="2">
    <citation type="journal article" date="2022" name="Sci. Total Environ.">
        <title>Prevalence, transmission, and molecular epidemiology of tet(X)-positive bacteria among humans, animals, and environmental niches in China: An epidemiological, and genomic-based study.</title>
        <authorList>
            <person name="Dong N."/>
            <person name="Zeng Y."/>
            <person name="Cai C."/>
            <person name="Sun C."/>
            <person name="Lu J."/>
            <person name="Liu C."/>
            <person name="Zhou H."/>
            <person name="Sun Q."/>
            <person name="Shu L."/>
            <person name="Wang H."/>
            <person name="Wang Y."/>
            <person name="Wang S."/>
            <person name="Wu C."/>
            <person name="Chan E.W."/>
            <person name="Chen G."/>
            <person name="Shen Z."/>
            <person name="Chen S."/>
            <person name="Zhang R."/>
        </authorList>
    </citation>
    <scope>NUCLEOTIDE SEQUENCE</scope>
    <source>
        <strain evidence="1">R655-4</strain>
    </source>
</reference>
<dbReference type="Proteomes" id="UP001170959">
    <property type="component" value="Unassembled WGS sequence"/>
</dbReference>
<name>A0AAJ1QHY4_9FLAO</name>
<reference evidence="1" key="1">
    <citation type="submission" date="2020-06" db="EMBL/GenBank/DDBJ databases">
        <authorList>
            <person name="Dong N."/>
        </authorList>
    </citation>
    <scope>NUCLEOTIDE SEQUENCE</scope>
    <source>
        <strain evidence="1">R655-4</strain>
    </source>
</reference>
<evidence type="ECO:0000313" key="1">
    <source>
        <dbReference type="EMBL" id="MDM1074340.1"/>
    </source>
</evidence>
<sequence length="108" mass="12263">MSYSIIVVPEFLKQAKRLGKKYRSIKDDLSFLFEELEQNPALGINLGNNCYKVRLAIKSKGKGKSGGARVITHILIENETIYLLSIYDKSDQDSISDEEIKDLLKNIK</sequence>
<dbReference type="RefSeq" id="WP_286487252.1">
    <property type="nucleotide sequence ID" value="NZ_JACAGJ010000017.1"/>
</dbReference>
<gene>
    <name evidence="1" type="ORF">HX001_17795</name>
</gene>
<dbReference type="InterPro" id="IPR009387">
    <property type="entry name" value="HigB-2"/>
</dbReference>